<keyword evidence="2" id="KW-1185">Reference proteome</keyword>
<dbReference type="EMBL" id="JACHIF010000016">
    <property type="protein sequence ID" value="MBB5040589.1"/>
    <property type="molecule type" value="Genomic_DNA"/>
</dbReference>
<evidence type="ECO:0000313" key="2">
    <source>
        <dbReference type="Proteomes" id="UP000534294"/>
    </source>
</evidence>
<dbReference type="AlphaFoldDB" id="A0A7W7YQX4"/>
<name>A0A7W7YQX4_9BACT</name>
<comment type="caution">
    <text evidence="1">The sequence shown here is derived from an EMBL/GenBank/DDBJ whole genome shotgun (WGS) entry which is preliminary data.</text>
</comment>
<reference evidence="1 2" key="1">
    <citation type="submission" date="2020-08" db="EMBL/GenBank/DDBJ databases">
        <title>Genomic Encyclopedia of Type Strains, Phase IV (KMG-IV): sequencing the most valuable type-strain genomes for metagenomic binning, comparative biology and taxonomic classification.</title>
        <authorList>
            <person name="Goeker M."/>
        </authorList>
    </citation>
    <scope>NUCLEOTIDE SEQUENCE [LARGE SCALE GENOMIC DNA]</scope>
    <source>
        <strain evidence="1 2">DSM 12251</strain>
    </source>
</reference>
<proteinExistence type="predicted"/>
<protein>
    <submittedName>
        <fullName evidence="1">Uncharacterized protein</fullName>
    </submittedName>
</protein>
<evidence type="ECO:0000313" key="1">
    <source>
        <dbReference type="EMBL" id="MBB5040589.1"/>
    </source>
</evidence>
<gene>
    <name evidence="1" type="ORF">HNQ64_004877</name>
</gene>
<sequence>MSMATDDLTRKVESGAGTLACNVRPETPSFAGLGASEVRDGEGWVAALPMDLDAGKSAHAPLGVVGDAEVALAKDPEGSADCLAAAFGAPVRNVRPSEASFAGLVASEVRDEEDRVAALPMDLEAGKVRSREANAHGPLASLDHGLPPSLDHALTPTLDHALTPTLDHDLTPSLDHGLTASLDNPLTPHPLTCRTVLTEEREGRAWVVAEEAALFATWRAAHGMPDIPVALLPRLGVVALVDGVETAAGWLYMDNSVGVGFVEWLVTRPGLSLAQSRAALAAVLATLKAEAAGHGYSLLLGHCIAPLARVAIQSLGWQDMGSTARCIGTRTA</sequence>
<organism evidence="1 2">
    <name type="scientific">Prosthecobacter dejongeii</name>
    <dbReference type="NCBI Taxonomy" id="48465"/>
    <lineage>
        <taxon>Bacteria</taxon>
        <taxon>Pseudomonadati</taxon>
        <taxon>Verrucomicrobiota</taxon>
        <taxon>Verrucomicrobiia</taxon>
        <taxon>Verrucomicrobiales</taxon>
        <taxon>Verrucomicrobiaceae</taxon>
        <taxon>Prosthecobacter</taxon>
    </lineage>
</organism>
<dbReference type="Proteomes" id="UP000534294">
    <property type="component" value="Unassembled WGS sequence"/>
</dbReference>
<accession>A0A7W7YQX4</accession>